<dbReference type="PROSITE" id="PS50801">
    <property type="entry name" value="STAS"/>
    <property type="match status" value="1"/>
</dbReference>
<reference evidence="3 5" key="2">
    <citation type="submission" date="2016-10" db="EMBL/GenBank/DDBJ databases">
        <authorList>
            <person name="de Groot N.N."/>
        </authorList>
    </citation>
    <scope>NUCLEOTIDE SEQUENCE [LARGE SCALE GENOMIC DNA]</scope>
    <source>
        <strain evidence="3 5">DSM 2895</strain>
    </source>
</reference>
<dbReference type="Proteomes" id="UP000037269">
    <property type="component" value="Unassembled WGS sequence"/>
</dbReference>
<evidence type="ECO:0000313" key="5">
    <source>
        <dbReference type="Proteomes" id="UP000182836"/>
    </source>
</evidence>
<feature type="domain" description="STAS" evidence="1">
    <location>
        <begin position="1"/>
        <end position="108"/>
    </location>
</feature>
<proteinExistence type="predicted"/>
<dbReference type="InterPro" id="IPR002645">
    <property type="entry name" value="STAS_dom"/>
</dbReference>
<keyword evidence="4" id="KW-1185">Reference proteome</keyword>
<evidence type="ECO:0000313" key="2">
    <source>
        <dbReference type="EMBL" id="KON95149.1"/>
    </source>
</evidence>
<dbReference type="CDD" id="cd07043">
    <property type="entry name" value="STAS_anti-anti-sigma_factors"/>
    <property type="match status" value="1"/>
</dbReference>
<dbReference type="Pfam" id="PF01740">
    <property type="entry name" value="STAS"/>
    <property type="match status" value="1"/>
</dbReference>
<dbReference type="PANTHER" id="PTHR33495">
    <property type="entry name" value="ANTI-SIGMA FACTOR ANTAGONIST TM_1081-RELATED-RELATED"/>
    <property type="match status" value="1"/>
</dbReference>
<dbReference type="GeneID" id="42304809"/>
<dbReference type="Proteomes" id="UP000182836">
    <property type="component" value="Unassembled WGS sequence"/>
</dbReference>
<evidence type="ECO:0000313" key="4">
    <source>
        <dbReference type="Proteomes" id="UP000037269"/>
    </source>
</evidence>
<evidence type="ECO:0000259" key="1">
    <source>
        <dbReference type="PROSITE" id="PS50801"/>
    </source>
</evidence>
<dbReference type="OrthoDB" id="9793697at2"/>
<protein>
    <submittedName>
        <fullName evidence="3">Anti-anti-sigma factor</fullName>
    </submittedName>
</protein>
<name>A0A0D1V0K7_ANEMI</name>
<dbReference type="InterPro" id="IPR036513">
    <property type="entry name" value="STAS_dom_sf"/>
</dbReference>
<dbReference type="EMBL" id="LGUG01000004">
    <property type="protein sequence ID" value="KON95149.1"/>
    <property type="molecule type" value="Genomic_DNA"/>
</dbReference>
<dbReference type="GO" id="GO:0043856">
    <property type="term" value="F:anti-sigma factor antagonist activity"/>
    <property type="evidence" value="ECO:0007669"/>
    <property type="project" value="TreeGrafter"/>
</dbReference>
<reference evidence="2 4" key="1">
    <citation type="submission" date="2015-07" db="EMBL/GenBank/DDBJ databases">
        <title>Fjat-14205 dsm 2895.</title>
        <authorList>
            <person name="Liu B."/>
            <person name="Wang J."/>
            <person name="Zhu Y."/>
            <person name="Liu G."/>
            <person name="Chen Q."/>
            <person name="Chen Z."/>
            <person name="Lan J."/>
            <person name="Che J."/>
            <person name="Ge C."/>
            <person name="Shi H."/>
            <person name="Pan Z."/>
            <person name="Liu X."/>
        </authorList>
    </citation>
    <scope>NUCLEOTIDE SEQUENCE [LARGE SCALE GENOMIC DNA]</scope>
    <source>
        <strain evidence="2 4">DSM 2895</strain>
    </source>
</reference>
<sequence length="121" mass="13782">MLSTMNQGYRIISLEGEINYANSRHISKELLSFITEEQNHYILDVSRLENIDSTGLGVLFSFSKKCHIQSKESKLVAGNTSWYKLLHFSKLDRVLSIYPDVSTAILTCKTKPDTGFSILEY</sequence>
<dbReference type="PATRIC" id="fig|47500.12.peg.5935"/>
<dbReference type="AlphaFoldDB" id="A0A0D1V0K7"/>
<gene>
    <name evidence="2" type="ORF">AF333_06285</name>
    <name evidence="3" type="ORF">SAMN04487909_10822</name>
</gene>
<dbReference type="EMBL" id="FNED01000008">
    <property type="protein sequence ID" value="SDI81087.1"/>
    <property type="molecule type" value="Genomic_DNA"/>
</dbReference>
<accession>A0A0D1V0K7</accession>
<dbReference type="SUPFAM" id="SSF52091">
    <property type="entry name" value="SpoIIaa-like"/>
    <property type="match status" value="1"/>
</dbReference>
<organism evidence="2 4">
    <name type="scientific">Aneurinibacillus migulanus</name>
    <name type="common">Bacillus migulanus</name>
    <dbReference type="NCBI Taxonomy" id="47500"/>
    <lineage>
        <taxon>Bacteria</taxon>
        <taxon>Bacillati</taxon>
        <taxon>Bacillota</taxon>
        <taxon>Bacilli</taxon>
        <taxon>Bacillales</taxon>
        <taxon>Paenibacillaceae</taxon>
        <taxon>Aneurinibacillus group</taxon>
        <taxon>Aneurinibacillus</taxon>
    </lineage>
</organism>
<dbReference type="PANTHER" id="PTHR33495:SF2">
    <property type="entry name" value="ANTI-SIGMA FACTOR ANTAGONIST TM_1081-RELATED"/>
    <property type="match status" value="1"/>
</dbReference>
<dbReference type="STRING" id="47500.AF333_06285"/>
<dbReference type="Gene3D" id="3.30.750.24">
    <property type="entry name" value="STAS domain"/>
    <property type="match status" value="1"/>
</dbReference>
<dbReference type="RefSeq" id="WP_043067384.1">
    <property type="nucleotide sequence ID" value="NZ_BJOA01000058.1"/>
</dbReference>
<evidence type="ECO:0000313" key="3">
    <source>
        <dbReference type="EMBL" id="SDI81087.1"/>
    </source>
</evidence>